<evidence type="ECO:0000256" key="2">
    <source>
        <dbReference type="ARBA" id="ARBA00009177"/>
    </source>
</evidence>
<sequence>MALQPRIIAYGNSVVALAMVVRFLSGPSVMAAASIAISLRGSLLRIAIVHAALPQGIVPFVFAKEYDVHPDILSTGYMPSSSSSYLKGHLWDADCTSHHSNLLHIARILTVGL</sequence>
<proteinExistence type="inferred from homology"/>
<name>A0A8J5FQN2_ZINOF</name>
<comment type="similarity">
    <text evidence="2">Belongs to the auxin efflux carrier (TC 2.A.69.1) family.</text>
</comment>
<accession>A0A8J5FQN2</accession>
<feature type="transmembrane region" description="Helical" evidence="8">
    <location>
        <begin position="7"/>
        <end position="25"/>
    </location>
</feature>
<evidence type="ECO:0000256" key="5">
    <source>
        <dbReference type="ARBA" id="ARBA00022989"/>
    </source>
</evidence>
<evidence type="ECO:0000256" key="6">
    <source>
        <dbReference type="ARBA" id="ARBA00023136"/>
    </source>
</evidence>
<reference evidence="9 10" key="1">
    <citation type="submission" date="2020-08" db="EMBL/GenBank/DDBJ databases">
        <title>Plant Genome Project.</title>
        <authorList>
            <person name="Zhang R.-G."/>
        </authorList>
    </citation>
    <scope>NUCLEOTIDE SEQUENCE [LARGE SCALE GENOMIC DNA]</scope>
    <source>
        <tissue evidence="9">Rhizome</tissue>
    </source>
</reference>
<dbReference type="EMBL" id="JACMSC010000014">
    <property type="protein sequence ID" value="KAG6489681.1"/>
    <property type="molecule type" value="Genomic_DNA"/>
</dbReference>
<dbReference type="Pfam" id="PF03547">
    <property type="entry name" value="Mem_trans"/>
    <property type="match status" value="1"/>
</dbReference>
<evidence type="ECO:0000256" key="8">
    <source>
        <dbReference type="SAM" id="Phobius"/>
    </source>
</evidence>
<feature type="transmembrane region" description="Helical" evidence="8">
    <location>
        <begin position="31"/>
        <end position="53"/>
    </location>
</feature>
<organism evidence="9 10">
    <name type="scientific">Zingiber officinale</name>
    <name type="common">Ginger</name>
    <name type="synonym">Amomum zingiber</name>
    <dbReference type="NCBI Taxonomy" id="94328"/>
    <lineage>
        <taxon>Eukaryota</taxon>
        <taxon>Viridiplantae</taxon>
        <taxon>Streptophyta</taxon>
        <taxon>Embryophyta</taxon>
        <taxon>Tracheophyta</taxon>
        <taxon>Spermatophyta</taxon>
        <taxon>Magnoliopsida</taxon>
        <taxon>Liliopsida</taxon>
        <taxon>Zingiberales</taxon>
        <taxon>Zingiberaceae</taxon>
        <taxon>Zingiber</taxon>
    </lineage>
</organism>
<evidence type="ECO:0000256" key="1">
    <source>
        <dbReference type="ARBA" id="ARBA00004141"/>
    </source>
</evidence>
<dbReference type="InterPro" id="IPR004776">
    <property type="entry name" value="Mem_transp_PIN-like"/>
</dbReference>
<dbReference type="GO" id="GO:0005886">
    <property type="term" value="C:plasma membrane"/>
    <property type="evidence" value="ECO:0007669"/>
    <property type="project" value="TreeGrafter"/>
</dbReference>
<dbReference type="InterPro" id="IPR051107">
    <property type="entry name" value="Auxin_Efflux_Carrier"/>
</dbReference>
<keyword evidence="10" id="KW-1185">Reference proteome</keyword>
<gene>
    <name evidence="9" type="ORF">ZIOFF_050957</name>
</gene>
<evidence type="ECO:0008006" key="11">
    <source>
        <dbReference type="Google" id="ProtNLM"/>
    </source>
</evidence>
<evidence type="ECO:0000313" key="10">
    <source>
        <dbReference type="Proteomes" id="UP000734854"/>
    </source>
</evidence>
<comment type="subcellular location">
    <subcellularLocation>
        <location evidence="1">Membrane</location>
        <topology evidence="1">Multi-pass membrane protein</topology>
    </subcellularLocation>
</comment>
<keyword evidence="6 8" id="KW-0472">Membrane</keyword>
<dbReference type="PANTHER" id="PTHR31752:SF18">
    <property type="entry name" value="AUXIN EFFLUX CARRIER COMPONENT 1"/>
    <property type="match status" value="1"/>
</dbReference>
<protein>
    <recommendedName>
        <fullName evidence="11">Auxin efflux carrier component</fullName>
    </recommendedName>
</protein>
<evidence type="ECO:0000256" key="7">
    <source>
        <dbReference type="ARBA" id="ARBA00023294"/>
    </source>
</evidence>
<keyword evidence="4 8" id="KW-0812">Transmembrane</keyword>
<dbReference type="GO" id="GO:0009926">
    <property type="term" value="P:auxin polar transport"/>
    <property type="evidence" value="ECO:0007669"/>
    <property type="project" value="TreeGrafter"/>
</dbReference>
<evidence type="ECO:0000256" key="3">
    <source>
        <dbReference type="ARBA" id="ARBA00022448"/>
    </source>
</evidence>
<evidence type="ECO:0000256" key="4">
    <source>
        <dbReference type="ARBA" id="ARBA00022692"/>
    </source>
</evidence>
<dbReference type="PANTHER" id="PTHR31752">
    <property type="entry name" value="AUXIN EFFLUX CARRIER COMPONENT 1B-RELATED"/>
    <property type="match status" value="1"/>
</dbReference>
<dbReference type="GO" id="GO:0005783">
    <property type="term" value="C:endoplasmic reticulum"/>
    <property type="evidence" value="ECO:0007669"/>
    <property type="project" value="TreeGrafter"/>
</dbReference>
<dbReference type="AlphaFoldDB" id="A0A8J5FQN2"/>
<dbReference type="GO" id="GO:0009734">
    <property type="term" value="P:auxin-activated signaling pathway"/>
    <property type="evidence" value="ECO:0007669"/>
    <property type="project" value="UniProtKB-KW"/>
</dbReference>
<dbReference type="GO" id="GO:0010329">
    <property type="term" value="F:auxin efflux transmembrane transporter activity"/>
    <property type="evidence" value="ECO:0007669"/>
    <property type="project" value="TreeGrafter"/>
</dbReference>
<keyword evidence="3" id="KW-0813">Transport</keyword>
<keyword evidence="5 8" id="KW-1133">Transmembrane helix</keyword>
<evidence type="ECO:0000313" key="9">
    <source>
        <dbReference type="EMBL" id="KAG6489681.1"/>
    </source>
</evidence>
<keyword evidence="7" id="KW-0927">Auxin signaling pathway</keyword>
<dbReference type="Proteomes" id="UP000734854">
    <property type="component" value="Unassembled WGS sequence"/>
</dbReference>
<comment type="caution">
    <text evidence="9">The sequence shown here is derived from an EMBL/GenBank/DDBJ whole genome shotgun (WGS) entry which is preliminary data.</text>
</comment>